<organism evidence="2">
    <name type="scientific">Chrysotila carterae</name>
    <name type="common">Marine alga</name>
    <name type="synonym">Syracosphaera carterae</name>
    <dbReference type="NCBI Taxonomy" id="13221"/>
    <lineage>
        <taxon>Eukaryota</taxon>
        <taxon>Haptista</taxon>
        <taxon>Haptophyta</taxon>
        <taxon>Prymnesiophyceae</taxon>
        <taxon>Isochrysidales</taxon>
        <taxon>Isochrysidaceae</taxon>
        <taxon>Chrysotila</taxon>
    </lineage>
</organism>
<protein>
    <submittedName>
        <fullName evidence="2">Uncharacterized protein</fullName>
    </submittedName>
</protein>
<reference evidence="2" key="1">
    <citation type="submission" date="2021-01" db="EMBL/GenBank/DDBJ databases">
        <authorList>
            <person name="Corre E."/>
            <person name="Pelletier E."/>
            <person name="Niang G."/>
            <person name="Scheremetjew M."/>
            <person name="Finn R."/>
            <person name="Kale V."/>
            <person name="Holt S."/>
            <person name="Cochrane G."/>
            <person name="Meng A."/>
            <person name="Brown T."/>
            <person name="Cohen L."/>
        </authorList>
    </citation>
    <scope>NUCLEOTIDE SEQUENCE</scope>
    <source>
        <strain evidence="2">CCMP645</strain>
    </source>
</reference>
<dbReference type="EMBL" id="HBIZ01007944">
    <property type="protein sequence ID" value="CAE0751998.1"/>
    <property type="molecule type" value="Transcribed_RNA"/>
</dbReference>
<evidence type="ECO:0000313" key="2">
    <source>
        <dbReference type="EMBL" id="CAE0751998.1"/>
    </source>
</evidence>
<accession>A0A7S4B2X1</accession>
<feature type="region of interest" description="Disordered" evidence="1">
    <location>
        <begin position="39"/>
        <end position="67"/>
    </location>
</feature>
<evidence type="ECO:0000256" key="1">
    <source>
        <dbReference type="SAM" id="MobiDB-lite"/>
    </source>
</evidence>
<sequence length="175" mass="20014">MQSSQRRPLLRTWWNASLPSPELEPQFQQCVWRSLQSRRMLSPGPSPNKVLRLQSASSSRTVRPMSKKAIKPRIYLSQPPRECKLTRPPTPHLSLSHSQRPALFDSDVLRCPGASVLRARRRPSRPPRRNSPQQLQCDGLDAHYAEQDAASLACPAAVWRVLRRRALTNKRRLSV</sequence>
<feature type="compositionally biased region" description="Basic residues" evidence="1">
    <location>
        <begin position="118"/>
        <end position="128"/>
    </location>
</feature>
<feature type="region of interest" description="Disordered" evidence="1">
    <location>
        <begin position="115"/>
        <end position="134"/>
    </location>
</feature>
<name>A0A7S4B2X1_CHRCT</name>
<gene>
    <name evidence="2" type="ORF">PCAR00345_LOCUS4583</name>
</gene>
<proteinExistence type="predicted"/>
<dbReference type="AlphaFoldDB" id="A0A7S4B2X1"/>